<sequence length="142" mass="15388">MRGLTCTLAVTLACLAPVGQAQAGKLAGTFAGTGRACFGKLVVHAKTISWLTTFSRCESLPYELIEQTTDADIDRYSFKFTRHSPQCRYRYITVTHRGASGADIGWGVIGYGSEQSHLADKANGYTANAPNAMACYLVRESR</sequence>
<feature type="chain" id="PRO_5026766144" evidence="1">
    <location>
        <begin position="24"/>
        <end position="142"/>
    </location>
</feature>
<name>A0A6L6Q653_9BURK</name>
<dbReference type="AlphaFoldDB" id="A0A6L6Q653"/>
<evidence type="ECO:0000256" key="1">
    <source>
        <dbReference type="SAM" id="SignalP"/>
    </source>
</evidence>
<keyword evidence="3" id="KW-1185">Reference proteome</keyword>
<feature type="signal peptide" evidence="1">
    <location>
        <begin position="1"/>
        <end position="23"/>
    </location>
</feature>
<reference evidence="2 3" key="1">
    <citation type="submission" date="2019-11" db="EMBL/GenBank/DDBJ databases">
        <title>Type strains purchased from KCTC, JCM and DSMZ.</title>
        <authorList>
            <person name="Lu H."/>
        </authorList>
    </citation>
    <scope>NUCLEOTIDE SEQUENCE [LARGE SCALE GENOMIC DNA]</scope>
    <source>
        <strain evidence="2 3">KCTC 42409</strain>
    </source>
</reference>
<dbReference type="Proteomes" id="UP000484015">
    <property type="component" value="Unassembled WGS sequence"/>
</dbReference>
<comment type="caution">
    <text evidence="2">The sequence shown here is derived from an EMBL/GenBank/DDBJ whole genome shotgun (WGS) entry which is preliminary data.</text>
</comment>
<proteinExistence type="predicted"/>
<organism evidence="2 3">
    <name type="scientific">Pseudoduganella ginsengisoli</name>
    <dbReference type="NCBI Taxonomy" id="1462440"/>
    <lineage>
        <taxon>Bacteria</taxon>
        <taxon>Pseudomonadati</taxon>
        <taxon>Pseudomonadota</taxon>
        <taxon>Betaproteobacteria</taxon>
        <taxon>Burkholderiales</taxon>
        <taxon>Oxalobacteraceae</taxon>
        <taxon>Telluria group</taxon>
        <taxon>Pseudoduganella</taxon>
    </lineage>
</organism>
<dbReference type="OrthoDB" id="8759607at2"/>
<dbReference type="RefSeq" id="WP_155441336.1">
    <property type="nucleotide sequence ID" value="NZ_WNLA01000019.1"/>
</dbReference>
<protein>
    <submittedName>
        <fullName evidence="2">Uncharacterized protein</fullName>
    </submittedName>
</protein>
<gene>
    <name evidence="2" type="ORF">GM668_23190</name>
</gene>
<accession>A0A6L6Q653</accession>
<evidence type="ECO:0000313" key="3">
    <source>
        <dbReference type="Proteomes" id="UP000484015"/>
    </source>
</evidence>
<evidence type="ECO:0000313" key="2">
    <source>
        <dbReference type="EMBL" id="MTW04986.1"/>
    </source>
</evidence>
<keyword evidence="1" id="KW-0732">Signal</keyword>
<dbReference type="EMBL" id="WNLA01000019">
    <property type="protein sequence ID" value="MTW04986.1"/>
    <property type="molecule type" value="Genomic_DNA"/>
</dbReference>